<gene>
    <name evidence="1" type="ORF">DIE28_11765</name>
</gene>
<accession>A0A3D8P9P4</accession>
<sequence>MGAAAAAFVPRPRAGFSESPAAGWSFRRFRAAPRAGPCPARLARPGRRAGLGRGLRFFILAGHN</sequence>
<protein>
    <submittedName>
        <fullName evidence="1">Uncharacterized protein</fullName>
    </submittedName>
</protein>
<dbReference type="Proteomes" id="UP000256679">
    <property type="component" value="Unassembled WGS sequence"/>
</dbReference>
<dbReference type="AlphaFoldDB" id="A0A3D8P9P4"/>
<reference evidence="1 2" key="1">
    <citation type="submission" date="2018-05" db="EMBL/GenBank/DDBJ databases">
        <title>Whole genome sequencing of Paracoccus thiocyanatus SST.</title>
        <authorList>
            <person name="Ghosh W."/>
            <person name="Rameez M.J."/>
            <person name="Roy C."/>
        </authorList>
    </citation>
    <scope>NUCLEOTIDE SEQUENCE [LARGE SCALE GENOMIC DNA]</scope>
    <source>
        <strain evidence="1 2">SST</strain>
    </source>
</reference>
<evidence type="ECO:0000313" key="1">
    <source>
        <dbReference type="EMBL" id="RDW12796.1"/>
    </source>
</evidence>
<keyword evidence="2" id="KW-1185">Reference proteome</keyword>
<organism evidence="1 2">
    <name type="scientific">Paracoccus thiocyanatus</name>
    <dbReference type="NCBI Taxonomy" id="34006"/>
    <lineage>
        <taxon>Bacteria</taxon>
        <taxon>Pseudomonadati</taxon>
        <taxon>Pseudomonadota</taxon>
        <taxon>Alphaproteobacteria</taxon>
        <taxon>Rhodobacterales</taxon>
        <taxon>Paracoccaceae</taxon>
        <taxon>Paracoccus</taxon>
    </lineage>
</organism>
<comment type="caution">
    <text evidence="1">The sequence shown here is derived from an EMBL/GenBank/DDBJ whole genome shotgun (WGS) entry which is preliminary data.</text>
</comment>
<evidence type="ECO:0000313" key="2">
    <source>
        <dbReference type="Proteomes" id="UP000256679"/>
    </source>
</evidence>
<dbReference type="EMBL" id="QFCQ01000066">
    <property type="protein sequence ID" value="RDW12796.1"/>
    <property type="molecule type" value="Genomic_DNA"/>
</dbReference>
<name>A0A3D8P9P4_9RHOB</name>
<proteinExistence type="predicted"/>